<dbReference type="PANTHER" id="PTHR11236:SF50">
    <property type="entry name" value="AMINODEOXYCHORISMATE SYNTHASE COMPONENT 1"/>
    <property type="match status" value="1"/>
</dbReference>
<dbReference type="Proteomes" id="UP001373496">
    <property type="component" value="Unassembled WGS sequence"/>
</dbReference>
<evidence type="ECO:0000313" key="2">
    <source>
        <dbReference type="EMBL" id="MEI4280380.1"/>
    </source>
</evidence>
<dbReference type="InterPro" id="IPR036038">
    <property type="entry name" value="Aminotransferase-like"/>
</dbReference>
<dbReference type="SUPFAM" id="SSF56322">
    <property type="entry name" value="ADC synthase"/>
    <property type="match status" value="1"/>
</dbReference>
<name>A0ABU8ECK9_9ACTN</name>
<organism evidence="2 3">
    <name type="scientific">Klenkia terrae</name>
    <dbReference type="NCBI Taxonomy" id="1052259"/>
    <lineage>
        <taxon>Bacteria</taxon>
        <taxon>Bacillati</taxon>
        <taxon>Actinomycetota</taxon>
        <taxon>Actinomycetes</taxon>
        <taxon>Geodermatophilales</taxon>
        <taxon>Geodermatophilaceae</taxon>
        <taxon>Klenkia</taxon>
    </lineage>
</organism>
<dbReference type="GO" id="GO:0046820">
    <property type="term" value="F:4-amino-4-deoxychorismate synthase activity"/>
    <property type="evidence" value="ECO:0007669"/>
    <property type="project" value="UniProtKB-EC"/>
</dbReference>
<keyword evidence="2" id="KW-0032">Aminotransferase</keyword>
<dbReference type="Gene3D" id="3.20.10.10">
    <property type="entry name" value="D-amino Acid Aminotransferase, subunit A, domain 2"/>
    <property type="match status" value="1"/>
</dbReference>
<dbReference type="EC" id="2.6.1.85" evidence="2"/>
<dbReference type="InterPro" id="IPR005801">
    <property type="entry name" value="ADC_synthase"/>
</dbReference>
<dbReference type="RefSeq" id="WP_225235835.1">
    <property type="nucleotide sequence ID" value="NZ_JBAPLV010000022.1"/>
</dbReference>
<dbReference type="EMBL" id="JBAPLV010000022">
    <property type="protein sequence ID" value="MEI4280380.1"/>
    <property type="molecule type" value="Genomic_DNA"/>
</dbReference>
<keyword evidence="2" id="KW-0808">Transferase</keyword>
<evidence type="ECO:0000313" key="3">
    <source>
        <dbReference type="Proteomes" id="UP001373496"/>
    </source>
</evidence>
<gene>
    <name evidence="2" type="primary">pabB</name>
    <name evidence="2" type="ORF">UXQ13_18040</name>
</gene>
<dbReference type="InterPro" id="IPR005802">
    <property type="entry name" value="ADC_synth_comp_1"/>
</dbReference>
<proteinExistence type="predicted"/>
<accession>A0ABU8ECK9</accession>
<dbReference type="Gene3D" id="3.60.120.10">
    <property type="entry name" value="Anthranilate synthase"/>
    <property type="match status" value="1"/>
</dbReference>
<dbReference type="PRINTS" id="PR00095">
    <property type="entry name" value="ANTSNTHASEI"/>
</dbReference>
<comment type="caution">
    <text evidence="2">The sequence shown here is derived from an EMBL/GenBank/DDBJ whole genome shotgun (WGS) entry which is preliminary data.</text>
</comment>
<dbReference type="Gene3D" id="3.30.470.10">
    <property type="match status" value="1"/>
</dbReference>
<reference evidence="2 3" key="1">
    <citation type="submission" date="2024-03" db="EMBL/GenBank/DDBJ databases">
        <title>Draft genome sequence of Klenkia terrae.</title>
        <authorList>
            <person name="Duangmal K."/>
            <person name="Chantavorakit T."/>
        </authorList>
    </citation>
    <scope>NUCLEOTIDE SEQUENCE [LARGE SCALE GENOMIC DNA]</scope>
    <source>
        <strain evidence="2 3">JCM 17786</strain>
    </source>
</reference>
<sequence length="584" mass="60912">MSVPAAPDPCWARFDDLVAGQALLFSTPPRVLAAWTPAEVPGVLAAVEQACAQGSWAAGFVAYEAAAGLGAGLPVHPPEEGLPLVWFGVVDDAPEAGPPITADAGTGHRTGPWVADAGRATHAAAVAAVRERIAAGDTYQVNLTTRLRARTAGDPLSLYADLALAQRGSGNAYLDTGRFAVASASPELFFTRDGDQVVMAPMKGTAARGPTTAADQLARAALLASPKERAENVMIVDLVRNDLAQVAVVGGVEVTRLLSAERYPTVHQLTSEVRAQLRPGTGLVDLFTALFPCGSITGAPKTSTTALITELEPGPRGVYCGAVGYVGPAAHARFTVAIRTAVVDRSAGTAVYGVGGGITWSSEAEAEYAELETKARILAAPPAAFELLETMRHEAGRGLVAWPGHRARLTDSAAYFGFRLDVPAVEAALQQALAGAGDARVRLRCGPDGEVAVDLAGLPAPRDLVRLAVDDEPVDETVCWPHHKTTLRAPYDTRLARHPGADDMVLVNTRGEVTETCRATLAVRLDGVWWTPPLGGGCLPGVARAAAVASGRLRERALVPDDLVRAEGLAVLNALRGWEPATLV</sequence>
<dbReference type="PANTHER" id="PTHR11236">
    <property type="entry name" value="AMINOBENZOATE/ANTHRANILATE SYNTHASE"/>
    <property type="match status" value="1"/>
</dbReference>
<dbReference type="InterPro" id="IPR015890">
    <property type="entry name" value="Chorismate_C"/>
</dbReference>
<dbReference type="InterPro" id="IPR043131">
    <property type="entry name" value="BCAT-like_N"/>
</dbReference>
<dbReference type="InterPro" id="IPR019999">
    <property type="entry name" value="Anth_synth_I-like"/>
</dbReference>
<keyword evidence="3" id="KW-1185">Reference proteome</keyword>
<dbReference type="NCBIfam" id="TIGR00553">
    <property type="entry name" value="pabB"/>
    <property type="match status" value="1"/>
</dbReference>
<dbReference type="Pfam" id="PF00425">
    <property type="entry name" value="Chorismate_bind"/>
    <property type="match status" value="1"/>
</dbReference>
<dbReference type="SUPFAM" id="SSF56752">
    <property type="entry name" value="D-aminoacid aminotransferase-like PLP-dependent enzymes"/>
    <property type="match status" value="1"/>
</dbReference>
<dbReference type="Pfam" id="PF01063">
    <property type="entry name" value="Aminotran_4"/>
    <property type="match status" value="1"/>
</dbReference>
<evidence type="ECO:0000259" key="1">
    <source>
        <dbReference type="Pfam" id="PF00425"/>
    </source>
</evidence>
<dbReference type="InterPro" id="IPR001544">
    <property type="entry name" value="Aminotrans_IV"/>
</dbReference>
<dbReference type="InterPro" id="IPR043132">
    <property type="entry name" value="BCAT-like_C"/>
</dbReference>
<protein>
    <submittedName>
        <fullName evidence="2">Aminodeoxychorismate synthase component I</fullName>
        <ecNumber evidence="2">2.6.1.85</ecNumber>
    </submittedName>
</protein>
<feature type="domain" description="Chorismate-utilising enzyme C-terminal" evidence="1">
    <location>
        <begin position="120"/>
        <end position="374"/>
    </location>
</feature>